<dbReference type="AlphaFoldDB" id="A0AAW1ZJ19"/>
<keyword evidence="3" id="KW-1185">Reference proteome</keyword>
<accession>A0AAW1ZJ19</accession>
<protein>
    <recommendedName>
        <fullName evidence="1">MAM domain-containing protein</fullName>
    </recommendedName>
</protein>
<evidence type="ECO:0000259" key="1">
    <source>
        <dbReference type="PROSITE" id="PS50060"/>
    </source>
</evidence>
<name>A0AAW1ZJ19_CULAL</name>
<proteinExistence type="predicted"/>
<feature type="domain" description="MAM" evidence="1">
    <location>
        <begin position="70"/>
        <end position="118"/>
    </location>
</feature>
<dbReference type="InterPro" id="IPR000998">
    <property type="entry name" value="MAM_dom"/>
</dbReference>
<organism evidence="2 3">
    <name type="scientific">Culter alburnus</name>
    <name type="common">Topmouth culter</name>
    <dbReference type="NCBI Taxonomy" id="194366"/>
    <lineage>
        <taxon>Eukaryota</taxon>
        <taxon>Metazoa</taxon>
        <taxon>Chordata</taxon>
        <taxon>Craniata</taxon>
        <taxon>Vertebrata</taxon>
        <taxon>Euteleostomi</taxon>
        <taxon>Actinopterygii</taxon>
        <taxon>Neopterygii</taxon>
        <taxon>Teleostei</taxon>
        <taxon>Ostariophysi</taxon>
        <taxon>Cypriniformes</taxon>
        <taxon>Xenocyprididae</taxon>
        <taxon>Xenocypridinae</taxon>
        <taxon>Culter</taxon>
    </lineage>
</organism>
<evidence type="ECO:0000313" key="3">
    <source>
        <dbReference type="Proteomes" id="UP001479290"/>
    </source>
</evidence>
<dbReference type="Proteomes" id="UP001479290">
    <property type="component" value="Unassembled WGS sequence"/>
</dbReference>
<dbReference type="PROSITE" id="PS50060">
    <property type="entry name" value="MAM_2"/>
    <property type="match status" value="1"/>
</dbReference>
<dbReference type="EMBL" id="JAWDJR010000016">
    <property type="protein sequence ID" value="KAK9960912.1"/>
    <property type="molecule type" value="Genomic_DNA"/>
</dbReference>
<comment type="caution">
    <text evidence="2">The sequence shown here is derived from an EMBL/GenBank/DDBJ whole genome shotgun (WGS) entry which is preliminary data.</text>
</comment>
<reference evidence="2 3" key="1">
    <citation type="submission" date="2024-05" db="EMBL/GenBank/DDBJ databases">
        <title>A high-quality chromosomal-level genome assembly of Topmouth culter (Culter alburnus).</title>
        <authorList>
            <person name="Zhao H."/>
        </authorList>
    </citation>
    <scope>NUCLEOTIDE SEQUENCE [LARGE SCALE GENOMIC DNA]</scope>
    <source>
        <strain evidence="2">CATC2023</strain>
        <tissue evidence="2">Muscle</tissue>
    </source>
</reference>
<sequence length="149" mass="16313">MDQRVAICACHPCWLRDMAGPWAADVQLGPVASIHGSIGSPSFVEPKQINTNPSNLWDCIHADSVEGPTAGCTFDEDSDPSLCEFSQGEEDDFDWQLFRAHASPHSTSDLLRGKSAQHCPFLFHQFISHCGTKRFTPMVPSISDALLLA</sequence>
<dbReference type="GO" id="GO:0016020">
    <property type="term" value="C:membrane"/>
    <property type="evidence" value="ECO:0007669"/>
    <property type="project" value="InterPro"/>
</dbReference>
<gene>
    <name evidence="2" type="ORF">ABG768_008744</name>
</gene>
<evidence type="ECO:0000313" key="2">
    <source>
        <dbReference type="EMBL" id="KAK9960912.1"/>
    </source>
</evidence>